<proteinExistence type="predicted"/>
<evidence type="ECO:0000256" key="8">
    <source>
        <dbReference type="SAM" id="Phobius"/>
    </source>
</evidence>
<name>A0AA41QWV2_9MICO</name>
<feature type="transmembrane region" description="Helical" evidence="8">
    <location>
        <begin position="70"/>
        <end position="92"/>
    </location>
</feature>
<dbReference type="SUPFAM" id="SSF49879">
    <property type="entry name" value="SMAD/FHA domain"/>
    <property type="match status" value="1"/>
</dbReference>
<organism evidence="10 11">
    <name type="scientific">Cryobacterium zhongshanensis</name>
    <dbReference type="NCBI Taxonomy" id="2928153"/>
    <lineage>
        <taxon>Bacteria</taxon>
        <taxon>Bacillati</taxon>
        <taxon>Actinomycetota</taxon>
        <taxon>Actinomycetes</taxon>
        <taxon>Micrococcales</taxon>
        <taxon>Microbacteriaceae</taxon>
        <taxon>Cryobacterium</taxon>
    </lineage>
</organism>
<evidence type="ECO:0000256" key="6">
    <source>
        <dbReference type="ARBA" id="ARBA00023136"/>
    </source>
</evidence>
<dbReference type="InterPro" id="IPR000253">
    <property type="entry name" value="FHA_dom"/>
</dbReference>
<dbReference type="InterPro" id="IPR008984">
    <property type="entry name" value="SMAD_FHA_dom_sf"/>
</dbReference>
<feature type="domain" description="FHA" evidence="9">
    <location>
        <begin position="348"/>
        <end position="405"/>
    </location>
</feature>
<keyword evidence="5 8" id="KW-1133">Transmembrane helix</keyword>
<evidence type="ECO:0000256" key="7">
    <source>
        <dbReference type="SAM" id="MobiDB-lite"/>
    </source>
</evidence>
<evidence type="ECO:0000256" key="1">
    <source>
        <dbReference type="ARBA" id="ARBA00004651"/>
    </source>
</evidence>
<evidence type="ECO:0000256" key="5">
    <source>
        <dbReference type="ARBA" id="ARBA00022989"/>
    </source>
</evidence>
<comment type="caution">
    <text evidence="10">The sequence shown here is derived from an EMBL/GenBank/DDBJ whole genome shotgun (WGS) entry which is preliminary data.</text>
</comment>
<keyword evidence="3" id="KW-0597">Phosphoprotein</keyword>
<dbReference type="Gene3D" id="2.60.200.20">
    <property type="match status" value="1"/>
</dbReference>
<dbReference type="InterPro" id="IPR051791">
    <property type="entry name" value="Pra-immunoreactive"/>
</dbReference>
<evidence type="ECO:0000256" key="4">
    <source>
        <dbReference type="ARBA" id="ARBA00022692"/>
    </source>
</evidence>
<evidence type="ECO:0000256" key="3">
    <source>
        <dbReference type="ARBA" id="ARBA00022553"/>
    </source>
</evidence>
<dbReference type="RefSeq" id="WP_243011949.1">
    <property type="nucleotide sequence ID" value="NZ_JALGAR010000002.1"/>
</dbReference>
<keyword evidence="6 8" id="KW-0472">Membrane</keyword>
<evidence type="ECO:0000259" key="9">
    <source>
        <dbReference type="PROSITE" id="PS50006"/>
    </source>
</evidence>
<sequence>MTQPGYRPLSSTIDPASTGLASAQIGSRVGAYILDTLWLGGIPLVLFFILYGAGLAALRNGGYSSANGLLIAGGIVPQLLSLVLGIFYLVGIGKGQSPGMKALKIRLVSLNTLGAPGFWTAVGRGIIFSLAGSIVVGYFSPLFDNTGAGRGWHDKASNTWMIDDRMAPAQPRSQPQSQAQLQASAPASASAPVAVTPLAPPPRPAPPVAPASSYDFNDGPAVETVIAPPRPAHDPAAAPANIVVSPFAQPPLAPPQAFAPRSQTGLISEVPGAAVRPPVTPPIAAAPVAPPVAPALVPRAAPIPVAPLAVTADDDDLDRTRAVAPKPVLVTWVLRLDTGEEFPADGPGYVGRNPAAPATDPDARSARLVVFADDTRSISKTHLGYGLEGSRLWVTDRRSTNGTSVIRAGQDDQAVATDGRTYLAAGDVLALGDRRITVVTP</sequence>
<evidence type="ECO:0000313" key="10">
    <source>
        <dbReference type="EMBL" id="MCI4658189.1"/>
    </source>
</evidence>
<feature type="transmembrane region" description="Helical" evidence="8">
    <location>
        <begin position="37"/>
        <end position="58"/>
    </location>
</feature>
<feature type="transmembrane region" description="Helical" evidence="8">
    <location>
        <begin position="113"/>
        <end position="139"/>
    </location>
</feature>
<dbReference type="PANTHER" id="PTHR36115">
    <property type="entry name" value="PROLINE-RICH ANTIGEN HOMOLOG-RELATED"/>
    <property type="match status" value="1"/>
</dbReference>
<feature type="compositionally biased region" description="Low complexity" evidence="7">
    <location>
        <begin position="168"/>
        <end position="197"/>
    </location>
</feature>
<keyword evidence="2" id="KW-1003">Cell membrane</keyword>
<dbReference type="InterPro" id="IPR010432">
    <property type="entry name" value="RDD"/>
</dbReference>
<dbReference type="PROSITE" id="PS50006">
    <property type="entry name" value="FHA_DOMAIN"/>
    <property type="match status" value="1"/>
</dbReference>
<feature type="compositionally biased region" description="Pro residues" evidence="7">
    <location>
        <begin position="198"/>
        <end position="209"/>
    </location>
</feature>
<keyword evidence="11" id="KW-1185">Reference proteome</keyword>
<feature type="region of interest" description="Disordered" evidence="7">
    <location>
        <begin position="168"/>
        <end position="214"/>
    </location>
</feature>
<evidence type="ECO:0000313" key="11">
    <source>
        <dbReference type="Proteomes" id="UP001165341"/>
    </source>
</evidence>
<evidence type="ECO:0000256" key="2">
    <source>
        <dbReference type="ARBA" id="ARBA00022475"/>
    </source>
</evidence>
<dbReference type="Proteomes" id="UP001165341">
    <property type="component" value="Unassembled WGS sequence"/>
</dbReference>
<protein>
    <submittedName>
        <fullName evidence="10">RDD family protein</fullName>
    </submittedName>
</protein>
<reference evidence="10" key="1">
    <citation type="submission" date="2022-03" db="EMBL/GenBank/DDBJ databases">
        <title>Cryobacterium sp. nov. strain ZS14-85, isolated from Antarctic soil.</title>
        <authorList>
            <person name="Li J."/>
            <person name="Niu G."/>
        </authorList>
    </citation>
    <scope>NUCLEOTIDE SEQUENCE</scope>
    <source>
        <strain evidence="10">ZS14-85</strain>
    </source>
</reference>
<dbReference type="AlphaFoldDB" id="A0AA41QWV2"/>
<keyword evidence="4 8" id="KW-0812">Transmembrane</keyword>
<gene>
    <name evidence="10" type="ORF">MQH31_10260</name>
</gene>
<accession>A0AA41QWV2</accession>
<dbReference type="GO" id="GO:0005886">
    <property type="term" value="C:plasma membrane"/>
    <property type="evidence" value="ECO:0007669"/>
    <property type="project" value="UniProtKB-SubCell"/>
</dbReference>
<dbReference type="Pfam" id="PF06271">
    <property type="entry name" value="RDD"/>
    <property type="match status" value="1"/>
</dbReference>
<comment type="subcellular location">
    <subcellularLocation>
        <location evidence="1">Cell membrane</location>
        <topology evidence="1">Multi-pass membrane protein</topology>
    </subcellularLocation>
</comment>
<dbReference type="CDD" id="cd00060">
    <property type="entry name" value="FHA"/>
    <property type="match status" value="1"/>
</dbReference>
<dbReference type="EMBL" id="JALGAR010000002">
    <property type="protein sequence ID" value="MCI4658189.1"/>
    <property type="molecule type" value="Genomic_DNA"/>
</dbReference>